<dbReference type="AlphaFoldDB" id="A0A432YXC5"/>
<reference evidence="2 3" key="1">
    <citation type="journal article" date="2011" name="Front. Microbiol.">
        <title>Genomic signatures of strain selection and enhancement in Bacillus atrophaeus var. globigii, a historical biowarfare simulant.</title>
        <authorList>
            <person name="Gibbons H.S."/>
            <person name="Broomall S.M."/>
            <person name="McNew L.A."/>
            <person name="Daligault H."/>
            <person name="Chapman C."/>
            <person name="Bruce D."/>
            <person name="Karavis M."/>
            <person name="Krepps M."/>
            <person name="McGregor P.A."/>
            <person name="Hong C."/>
            <person name="Park K.H."/>
            <person name="Akmal A."/>
            <person name="Feldman A."/>
            <person name="Lin J.S."/>
            <person name="Chang W.E."/>
            <person name="Higgs B.W."/>
            <person name="Demirev P."/>
            <person name="Lindquist J."/>
            <person name="Liem A."/>
            <person name="Fochler E."/>
            <person name="Read T.D."/>
            <person name="Tapia R."/>
            <person name="Johnson S."/>
            <person name="Bishop-Lilly K.A."/>
            <person name="Detter C."/>
            <person name="Han C."/>
            <person name="Sozhamannan S."/>
            <person name="Rosenzweig C.N."/>
            <person name="Skowronski E.W."/>
        </authorList>
    </citation>
    <scope>NUCLEOTIDE SEQUENCE [LARGE SCALE GENOMIC DNA]</scope>
    <source>
        <strain evidence="2 3">TPS4-2</strain>
    </source>
</reference>
<dbReference type="RefSeq" id="WP_126751605.1">
    <property type="nucleotide sequence ID" value="NZ_JBHUMT010000016.1"/>
</dbReference>
<evidence type="ECO:0000313" key="3">
    <source>
        <dbReference type="Proteomes" id="UP000288361"/>
    </source>
</evidence>
<dbReference type="EMBL" id="PIQA01000001">
    <property type="protein sequence ID" value="RUO67979.1"/>
    <property type="molecule type" value="Genomic_DNA"/>
</dbReference>
<dbReference type="Proteomes" id="UP000288361">
    <property type="component" value="Unassembled WGS sequence"/>
</dbReference>
<organism evidence="2 3">
    <name type="scientific">Idiomarina piscisalsi</name>
    <dbReference type="NCBI Taxonomy" id="1096243"/>
    <lineage>
        <taxon>Bacteria</taxon>
        <taxon>Pseudomonadati</taxon>
        <taxon>Pseudomonadota</taxon>
        <taxon>Gammaproteobacteria</taxon>
        <taxon>Alteromonadales</taxon>
        <taxon>Idiomarinaceae</taxon>
        <taxon>Idiomarina</taxon>
    </lineage>
</organism>
<accession>A0A432YXC5</accession>
<protein>
    <submittedName>
        <fullName evidence="2">Uncharacterized protein</fullName>
    </submittedName>
</protein>
<name>A0A432YXC5_9GAMM</name>
<feature type="region of interest" description="Disordered" evidence="1">
    <location>
        <begin position="46"/>
        <end position="70"/>
    </location>
</feature>
<sequence>MSSLIKLLSALADLVRFLLNRKEQKEYEKEVSEVREDPTVWFNEHFDNSVHEHDADNAGKAENSSRDDRQ</sequence>
<comment type="caution">
    <text evidence="2">The sequence shown here is derived from an EMBL/GenBank/DDBJ whole genome shotgun (WGS) entry which is preliminary data.</text>
</comment>
<gene>
    <name evidence="2" type="ORF">CWI73_03745</name>
</gene>
<evidence type="ECO:0000256" key="1">
    <source>
        <dbReference type="SAM" id="MobiDB-lite"/>
    </source>
</evidence>
<evidence type="ECO:0000313" key="2">
    <source>
        <dbReference type="EMBL" id="RUO67979.1"/>
    </source>
</evidence>
<proteinExistence type="predicted"/>